<evidence type="ECO:0000313" key="4">
    <source>
        <dbReference type="Proteomes" id="UP000030748"/>
    </source>
</evidence>
<organism evidence="3 4">
    <name type="scientific">Erythranthe guttata</name>
    <name type="common">Yellow monkey flower</name>
    <name type="synonym">Mimulus guttatus</name>
    <dbReference type="NCBI Taxonomy" id="4155"/>
    <lineage>
        <taxon>Eukaryota</taxon>
        <taxon>Viridiplantae</taxon>
        <taxon>Streptophyta</taxon>
        <taxon>Embryophyta</taxon>
        <taxon>Tracheophyta</taxon>
        <taxon>Spermatophyta</taxon>
        <taxon>Magnoliopsida</taxon>
        <taxon>eudicotyledons</taxon>
        <taxon>Gunneridae</taxon>
        <taxon>Pentapetalae</taxon>
        <taxon>asterids</taxon>
        <taxon>lamiids</taxon>
        <taxon>Lamiales</taxon>
        <taxon>Phrymaceae</taxon>
        <taxon>Erythranthe</taxon>
    </lineage>
</organism>
<name>A0A022QHQ2_ERYGU</name>
<dbReference type="Pfam" id="PF03107">
    <property type="entry name" value="C1_2"/>
    <property type="match status" value="2"/>
</dbReference>
<feature type="domain" description="DC1" evidence="2">
    <location>
        <begin position="13"/>
        <end position="57"/>
    </location>
</feature>
<keyword evidence="4" id="KW-1185">Reference proteome</keyword>
<accession>A0A022QHQ2</accession>
<dbReference type="SUPFAM" id="SSF57889">
    <property type="entry name" value="Cysteine-rich domain"/>
    <property type="match status" value="1"/>
</dbReference>
<dbReference type="InterPro" id="IPR004146">
    <property type="entry name" value="DC1"/>
</dbReference>
<keyword evidence="1" id="KW-0677">Repeat</keyword>
<evidence type="ECO:0000256" key="1">
    <source>
        <dbReference type="ARBA" id="ARBA00022737"/>
    </source>
</evidence>
<proteinExistence type="predicted"/>
<dbReference type="Proteomes" id="UP000030748">
    <property type="component" value="Unassembled WGS sequence"/>
</dbReference>
<gene>
    <name evidence="3" type="ORF">MIMGU_mgv1a022501mg</name>
</gene>
<dbReference type="AlphaFoldDB" id="A0A022QHQ2"/>
<protein>
    <recommendedName>
        <fullName evidence="2">DC1 domain-containing protein</fullName>
    </recommendedName>
</protein>
<evidence type="ECO:0000313" key="3">
    <source>
        <dbReference type="EMBL" id="EYU27119.1"/>
    </source>
</evidence>
<dbReference type="PANTHER" id="PTHR46288">
    <property type="entry name" value="PHORBOL-ESTER/DAG-TYPE DOMAIN-CONTAINING PROTEIN"/>
    <property type="match status" value="1"/>
</dbReference>
<dbReference type="PANTHER" id="PTHR46288:SF13">
    <property type="entry name" value="DC1 DOMAIN CONTAINING PROTEIN"/>
    <property type="match status" value="1"/>
</dbReference>
<dbReference type="STRING" id="4155.A0A022QHQ2"/>
<feature type="non-terminal residue" evidence="3">
    <location>
        <position position="1"/>
    </location>
</feature>
<sequence>SLPQKITHPFDKKHVLTLQTKSAYNEGGFICDACGEKGKEYSYNCQPCGIDLHISCAMMPFFVTHDSHVHTLRLVFESPYPNKKFCCGICLGPGSHHWLYRCNSCGFDAHLKCVAGDVPPVHLPPTFPEGQVPVNVPSFEVDNRSSAAMAQGLMRFISNGANIVGVGDGGGGEEDYQELLFGDGNGIGFLGGLLAG</sequence>
<evidence type="ECO:0000259" key="2">
    <source>
        <dbReference type="Pfam" id="PF03107"/>
    </source>
</evidence>
<dbReference type="InterPro" id="IPR046349">
    <property type="entry name" value="C1-like_sf"/>
</dbReference>
<reference evidence="3 4" key="1">
    <citation type="journal article" date="2013" name="Proc. Natl. Acad. Sci. U.S.A.">
        <title>Fine-scale variation in meiotic recombination in Mimulus inferred from population shotgun sequencing.</title>
        <authorList>
            <person name="Hellsten U."/>
            <person name="Wright K.M."/>
            <person name="Jenkins J."/>
            <person name="Shu S."/>
            <person name="Yuan Y."/>
            <person name="Wessler S.R."/>
            <person name="Schmutz J."/>
            <person name="Willis J.H."/>
            <person name="Rokhsar D.S."/>
        </authorList>
    </citation>
    <scope>NUCLEOTIDE SEQUENCE [LARGE SCALE GENOMIC DNA]</scope>
    <source>
        <strain evidence="4">cv. DUN x IM62</strain>
    </source>
</reference>
<dbReference type="EMBL" id="KI631506">
    <property type="protein sequence ID" value="EYU27119.1"/>
    <property type="molecule type" value="Genomic_DNA"/>
</dbReference>
<feature type="domain" description="DC1" evidence="2">
    <location>
        <begin position="67"/>
        <end position="114"/>
    </location>
</feature>